<evidence type="ECO:0000313" key="2">
    <source>
        <dbReference type="Proteomes" id="UP000293391"/>
    </source>
</evidence>
<dbReference type="Proteomes" id="UP000293391">
    <property type="component" value="Chromosome"/>
</dbReference>
<sequence>MAINESHILADSDVLGNFNFITYNIFLLADDASFIKNIRDDADIFTFKESVELFSVMTHEYRHYYDMTHTTYGINYLFDLAVALGQGIDVKSGDEFKYYKIKEFTNNLKKIRYPKFYNVLLKQDNSKKWELRPTIGKVYDSSGKISDRPILFARYYDANNQLLCRHPFSMVSLLECSATLDEHLNSIVLITHKLKDQPANKDFLIKDFEKKSIDYIYDINLTEYSTCFHLVANHFGITELQELFSVTRILLDICLNFTDSHFEIIHSKNIVDRIFKPSAGFDDQQLRQYIEFHTALKFGIQYKERPILFYVLLKLMSRDTYTNKDLILEEINNIFDSLGLSVVKIFEDANRLIVDKAEILKNSEIKYFSLIAESVKKNAATLIKEPSDVIDKYSSHINKYLDILDLPNIQIGDSFFRLGKPQKSVFDDIDYDECFEEIGKLEKWVQEFDDACFY</sequence>
<evidence type="ECO:0000313" key="1">
    <source>
        <dbReference type="EMBL" id="QXR06600.1"/>
    </source>
</evidence>
<organism evidence="1 2">
    <name type="scientific">Acinetobacter lwoffii</name>
    <dbReference type="NCBI Taxonomy" id="28090"/>
    <lineage>
        <taxon>Bacteria</taxon>
        <taxon>Pseudomonadati</taxon>
        <taxon>Pseudomonadota</taxon>
        <taxon>Gammaproteobacteria</taxon>
        <taxon>Moraxellales</taxon>
        <taxon>Moraxellaceae</taxon>
        <taxon>Acinetobacter</taxon>
    </lineage>
</organism>
<proteinExistence type="predicted"/>
<protein>
    <submittedName>
        <fullName evidence="1">Uncharacterized protein</fullName>
    </submittedName>
</protein>
<dbReference type="EMBL" id="CP078045">
    <property type="protein sequence ID" value="QXR06600.1"/>
    <property type="molecule type" value="Genomic_DNA"/>
</dbReference>
<accession>A0AAJ4P317</accession>
<reference evidence="1" key="2">
    <citation type="journal article" date="2019" name="Nat. Commun.">
        <title>Spatiotemporal dynamics of multidrug resistant bacteria on intensive care unit surfaces.</title>
        <authorList>
            <person name="D'Souza A.W."/>
            <person name="Potter R.F."/>
            <person name="Wallace M."/>
            <person name="Shupe A."/>
            <person name="Patel S."/>
            <person name="Sun X."/>
            <person name="Gul D."/>
            <person name="Kwon J.H."/>
            <person name="Andleeb S."/>
            <person name="Burnham C.D."/>
            <person name="Dantas G."/>
        </authorList>
    </citation>
    <scope>NUCLEOTIDE SEQUENCE</scope>
    <source>
        <strain evidence="1">AL_065</strain>
    </source>
</reference>
<name>A0AAJ4P317_ACILW</name>
<reference evidence="1" key="1">
    <citation type="submission" date="2018-10" db="EMBL/GenBank/DDBJ databases">
        <authorList>
            <person name="D'Souza A.W."/>
            <person name="Potter R.F."/>
            <person name="Wallace M."/>
            <person name="Shupe A."/>
            <person name="Patel S."/>
            <person name="Sun S."/>
            <person name="Gul D."/>
            <person name="Kwon J.H."/>
            <person name="Andleeb S."/>
            <person name="Burnham C.-A.D."/>
            <person name="Dantas G."/>
        </authorList>
    </citation>
    <scope>NUCLEOTIDE SEQUENCE</scope>
    <source>
        <strain evidence="1">AL_065</strain>
    </source>
</reference>
<gene>
    <name evidence="1" type="ORF">EVX74_010835</name>
</gene>
<dbReference type="RefSeq" id="WP_129717480.1">
    <property type="nucleotide sequence ID" value="NZ_CP078045.1"/>
</dbReference>
<reference evidence="1" key="3">
    <citation type="submission" date="2021-06" db="EMBL/GenBank/DDBJ databases">
        <authorList>
            <person name="Diorio-Toth L."/>
        </authorList>
    </citation>
    <scope>NUCLEOTIDE SEQUENCE</scope>
    <source>
        <strain evidence="1">AL_065</strain>
    </source>
</reference>
<dbReference type="AlphaFoldDB" id="A0AAJ4P317"/>